<sequence length="132" mass="15204">MPLRRKDLSWTAPQPLYNVIIPCSLQQPSNSPAAFFFTVGLITVFLRHRLFRYDGDDKLVLWEAFEVALEKRVAIDIFSHEIDVERVNIVVNYDRPLDLDSYLNHVGLASPFGAERFATDLDVMQLPHIEFA</sequence>
<protein>
    <submittedName>
        <fullName evidence="1">Uncharacterized protein</fullName>
    </submittedName>
</protein>
<keyword evidence="2" id="KW-1185">Reference proteome</keyword>
<accession>A0A9P5X0M0</accession>
<evidence type="ECO:0000313" key="1">
    <source>
        <dbReference type="EMBL" id="KAF9442444.1"/>
    </source>
</evidence>
<proteinExistence type="predicted"/>
<organism evidence="1 2">
    <name type="scientific">Macrolepiota fuliginosa MF-IS2</name>
    <dbReference type="NCBI Taxonomy" id="1400762"/>
    <lineage>
        <taxon>Eukaryota</taxon>
        <taxon>Fungi</taxon>
        <taxon>Dikarya</taxon>
        <taxon>Basidiomycota</taxon>
        <taxon>Agaricomycotina</taxon>
        <taxon>Agaricomycetes</taxon>
        <taxon>Agaricomycetidae</taxon>
        <taxon>Agaricales</taxon>
        <taxon>Agaricineae</taxon>
        <taxon>Agaricaceae</taxon>
        <taxon>Macrolepiota</taxon>
    </lineage>
</organism>
<dbReference type="EMBL" id="MU151632">
    <property type="protein sequence ID" value="KAF9442444.1"/>
    <property type="molecule type" value="Genomic_DNA"/>
</dbReference>
<name>A0A9P5X0M0_9AGAR</name>
<evidence type="ECO:0000313" key="2">
    <source>
        <dbReference type="Proteomes" id="UP000807342"/>
    </source>
</evidence>
<comment type="caution">
    <text evidence="1">The sequence shown here is derived from an EMBL/GenBank/DDBJ whole genome shotgun (WGS) entry which is preliminary data.</text>
</comment>
<dbReference type="Proteomes" id="UP000807342">
    <property type="component" value="Unassembled WGS sequence"/>
</dbReference>
<dbReference type="AlphaFoldDB" id="A0A9P5X0M0"/>
<reference evidence="1" key="1">
    <citation type="submission" date="2020-11" db="EMBL/GenBank/DDBJ databases">
        <authorList>
            <consortium name="DOE Joint Genome Institute"/>
            <person name="Ahrendt S."/>
            <person name="Riley R."/>
            <person name="Andreopoulos W."/>
            <person name="Labutti K."/>
            <person name="Pangilinan J."/>
            <person name="Ruiz-Duenas F.J."/>
            <person name="Barrasa J.M."/>
            <person name="Sanchez-Garcia M."/>
            <person name="Camarero S."/>
            <person name="Miyauchi S."/>
            <person name="Serrano A."/>
            <person name="Linde D."/>
            <person name="Babiker R."/>
            <person name="Drula E."/>
            <person name="Ayuso-Fernandez I."/>
            <person name="Pacheco R."/>
            <person name="Padilla G."/>
            <person name="Ferreira P."/>
            <person name="Barriuso J."/>
            <person name="Kellner H."/>
            <person name="Castanera R."/>
            <person name="Alfaro M."/>
            <person name="Ramirez L."/>
            <person name="Pisabarro A.G."/>
            <person name="Kuo A."/>
            <person name="Tritt A."/>
            <person name="Lipzen A."/>
            <person name="He G."/>
            <person name="Yan M."/>
            <person name="Ng V."/>
            <person name="Cullen D."/>
            <person name="Martin F."/>
            <person name="Rosso M.-N."/>
            <person name="Henrissat B."/>
            <person name="Hibbett D."/>
            <person name="Martinez A.T."/>
            <person name="Grigoriev I.V."/>
        </authorList>
    </citation>
    <scope>NUCLEOTIDE SEQUENCE</scope>
    <source>
        <strain evidence="1">MF-IS2</strain>
    </source>
</reference>
<dbReference type="OrthoDB" id="10265785at2759"/>
<gene>
    <name evidence="1" type="ORF">P691DRAFT_779415</name>
</gene>